<feature type="transmembrane region" description="Helical" evidence="8">
    <location>
        <begin position="38"/>
        <end position="56"/>
    </location>
</feature>
<feature type="region of interest" description="Disordered" evidence="7">
    <location>
        <begin position="325"/>
        <end position="360"/>
    </location>
</feature>
<keyword evidence="11" id="KW-1185">Reference proteome</keyword>
<evidence type="ECO:0000256" key="5">
    <source>
        <dbReference type="ARBA" id="ARBA00022989"/>
    </source>
</evidence>
<evidence type="ECO:0000256" key="6">
    <source>
        <dbReference type="ARBA" id="ARBA00023136"/>
    </source>
</evidence>
<keyword evidence="3" id="KW-1003">Cell membrane</keyword>
<organism evidence="10 11">
    <name type="scientific">Candolleomyces eurysporus</name>
    <dbReference type="NCBI Taxonomy" id="2828524"/>
    <lineage>
        <taxon>Eukaryota</taxon>
        <taxon>Fungi</taxon>
        <taxon>Dikarya</taxon>
        <taxon>Basidiomycota</taxon>
        <taxon>Agaricomycotina</taxon>
        <taxon>Agaricomycetes</taxon>
        <taxon>Agaricomycetidae</taxon>
        <taxon>Agaricales</taxon>
        <taxon>Agaricineae</taxon>
        <taxon>Psathyrellaceae</taxon>
        <taxon>Candolleomyces</taxon>
    </lineage>
</organism>
<evidence type="ECO:0000256" key="1">
    <source>
        <dbReference type="ARBA" id="ARBA00004651"/>
    </source>
</evidence>
<comment type="subcellular location">
    <subcellularLocation>
        <location evidence="1">Cell membrane</location>
        <topology evidence="1">Multi-pass membrane protein</topology>
    </subcellularLocation>
</comment>
<feature type="compositionally biased region" description="Polar residues" evidence="7">
    <location>
        <begin position="326"/>
        <end position="342"/>
    </location>
</feature>
<name>A0A9W8IVL0_9AGAR</name>
<feature type="transmembrane region" description="Helical" evidence="8">
    <location>
        <begin position="545"/>
        <end position="566"/>
    </location>
</feature>
<evidence type="ECO:0000256" key="8">
    <source>
        <dbReference type="SAM" id="Phobius"/>
    </source>
</evidence>
<evidence type="ECO:0000259" key="9">
    <source>
        <dbReference type="Pfam" id="PF03600"/>
    </source>
</evidence>
<feature type="compositionally biased region" description="Polar residues" evidence="7">
    <location>
        <begin position="351"/>
        <end position="360"/>
    </location>
</feature>
<proteinExistence type="predicted"/>
<evidence type="ECO:0000256" key="7">
    <source>
        <dbReference type="SAM" id="MobiDB-lite"/>
    </source>
</evidence>
<feature type="transmembrane region" description="Helical" evidence="8">
    <location>
        <begin position="119"/>
        <end position="146"/>
    </location>
</feature>
<evidence type="ECO:0000256" key="4">
    <source>
        <dbReference type="ARBA" id="ARBA00022692"/>
    </source>
</evidence>
<evidence type="ECO:0000313" key="11">
    <source>
        <dbReference type="Proteomes" id="UP001140091"/>
    </source>
</evidence>
<dbReference type="Pfam" id="PF03600">
    <property type="entry name" value="CitMHS"/>
    <property type="match status" value="1"/>
</dbReference>
<keyword evidence="5 8" id="KW-1133">Transmembrane helix</keyword>
<evidence type="ECO:0000256" key="3">
    <source>
        <dbReference type="ARBA" id="ARBA00022475"/>
    </source>
</evidence>
<dbReference type="InterPro" id="IPR004680">
    <property type="entry name" value="Cit_transptr-like_dom"/>
</dbReference>
<dbReference type="Proteomes" id="UP001140091">
    <property type="component" value="Unassembled WGS sequence"/>
</dbReference>
<feature type="transmembrane region" description="Helical" evidence="8">
    <location>
        <begin position="502"/>
        <end position="525"/>
    </location>
</feature>
<reference evidence="10" key="1">
    <citation type="submission" date="2022-06" db="EMBL/GenBank/DDBJ databases">
        <title>Genome Sequence of Candolleomyces eurysporus.</title>
        <authorList>
            <person name="Buettner E."/>
        </authorList>
    </citation>
    <scope>NUCLEOTIDE SEQUENCE</scope>
    <source>
        <strain evidence="10">VTCC 930004</strain>
    </source>
</reference>
<feature type="transmembrane region" description="Helical" evidence="8">
    <location>
        <begin position="245"/>
        <end position="268"/>
    </location>
</feature>
<feature type="transmembrane region" description="Helical" evidence="8">
    <location>
        <begin position="197"/>
        <end position="218"/>
    </location>
</feature>
<feature type="transmembrane region" description="Helical" evidence="8">
    <location>
        <begin position="77"/>
        <end position="99"/>
    </location>
</feature>
<evidence type="ECO:0000313" key="10">
    <source>
        <dbReference type="EMBL" id="KAJ2922594.1"/>
    </source>
</evidence>
<dbReference type="GO" id="GO:0055085">
    <property type="term" value="P:transmembrane transport"/>
    <property type="evidence" value="ECO:0007669"/>
    <property type="project" value="InterPro"/>
</dbReference>
<feature type="domain" description="Citrate transporter-like" evidence="9">
    <location>
        <begin position="47"/>
        <end position="274"/>
    </location>
</feature>
<feature type="transmembrane region" description="Helical" evidence="8">
    <location>
        <begin position="7"/>
        <end position="26"/>
    </location>
</feature>
<dbReference type="PANTHER" id="PTHR43302:SF5">
    <property type="entry name" value="TRANSPORTER ARSB-RELATED"/>
    <property type="match status" value="1"/>
</dbReference>
<dbReference type="GO" id="GO:0005886">
    <property type="term" value="C:plasma membrane"/>
    <property type="evidence" value="ECO:0007669"/>
    <property type="project" value="UniProtKB-SubCell"/>
</dbReference>
<keyword evidence="4 8" id="KW-0812">Transmembrane</keyword>
<gene>
    <name evidence="10" type="ORF">H1R20_g14498</name>
</gene>
<feature type="non-terminal residue" evidence="10">
    <location>
        <position position="1"/>
    </location>
</feature>
<dbReference type="OrthoDB" id="442352at2759"/>
<protein>
    <recommendedName>
        <fullName evidence="9">Citrate transporter-like domain-containing protein</fullName>
    </recommendedName>
</protein>
<feature type="transmembrane region" description="Helical" evidence="8">
    <location>
        <begin position="400"/>
        <end position="423"/>
    </location>
</feature>
<dbReference type="EMBL" id="JANBPK010001483">
    <property type="protein sequence ID" value="KAJ2922594.1"/>
    <property type="molecule type" value="Genomic_DNA"/>
</dbReference>
<sequence>MITRFAIVTLLFFFISTIFVIQSLSFHVCLPFLGKRKVTIGIMTAPMITIAILWVSQCLGAMQIRNGIVGTDNLKPYHIPILFISLAYMAVTLEITGIFQTAAVWVSNKGGSSGRKLYLYLYVLFTLISIVVGNDSLILSVTVFLARYMAGTGIHPHAWLISEFAAANTASMVLFVGNPANVIVCDNLRINHAAFTAYTVLPSVACSIACYLALMLQYRNEKHVPRKLNVSGRHLIPQDILRDPVSAIVGSIWLVTCLIVVMVLTFFHINVWKIVLSFASGKFIFDVSWDYYRYSTGKIPKLDDNKPNNVASADGPMTIELCRATSEGTQRSPTLKSFTDSPQQHEDISGNEPQQPESTVHPFLNTNLQRAPLPTPPPSATNHRASLKPRHRLSFKYKQLAAHFPTIFTALPRLPFVLVPFAFSQFILIEALEDQGWIEIFARWLVAASNKQVIPVVWLVGVSGVVLCNIAGTNIGATILLTKIIRASDFPESAARAAAVSLAVASNIGAVNLTFSASLGGLLWVAILRDEGIRIKWWKFAMWNMLPLVAMMGAGFGVVSAMMAVLY</sequence>
<feature type="transmembrane region" description="Helical" evidence="8">
    <location>
        <begin position="456"/>
        <end position="481"/>
    </location>
</feature>
<keyword evidence="6 8" id="KW-0472">Membrane</keyword>
<dbReference type="PANTHER" id="PTHR43302">
    <property type="entry name" value="TRANSPORTER ARSB-RELATED"/>
    <property type="match status" value="1"/>
</dbReference>
<accession>A0A9W8IVL0</accession>
<comment type="caution">
    <text evidence="10">The sequence shown here is derived from an EMBL/GenBank/DDBJ whole genome shotgun (WGS) entry which is preliminary data.</text>
</comment>
<evidence type="ECO:0000256" key="2">
    <source>
        <dbReference type="ARBA" id="ARBA00022448"/>
    </source>
</evidence>
<keyword evidence="2" id="KW-0813">Transport</keyword>
<dbReference type="AlphaFoldDB" id="A0A9W8IVL0"/>